<reference evidence="1" key="1">
    <citation type="submission" date="2023-06" db="EMBL/GenBank/DDBJ databases">
        <title>Genomic analysis of the entomopathogenic nematode Steinernema hermaphroditum.</title>
        <authorList>
            <person name="Schwarz E.M."/>
            <person name="Heppert J.K."/>
            <person name="Baniya A."/>
            <person name="Schwartz H.T."/>
            <person name="Tan C.-H."/>
            <person name="Antoshechkin I."/>
            <person name="Sternberg P.W."/>
            <person name="Goodrich-Blair H."/>
            <person name="Dillman A.R."/>
        </authorList>
    </citation>
    <scope>NUCLEOTIDE SEQUENCE</scope>
    <source>
        <strain evidence="1">PS9179</strain>
        <tissue evidence="1">Whole animal</tissue>
    </source>
</reference>
<accession>A0AA39GYX3</accession>
<name>A0AA39GYX3_9BILA</name>
<organism evidence="1 2">
    <name type="scientific">Steinernema hermaphroditum</name>
    <dbReference type="NCBI Taxonomy" id="289476"/>
    <lineage>
        <taxon>Eukaryota</taxon>
        <taxon>Metazoa</taxon>
        <taxon>Ecdysozoa</taxon>
        <taxon>Nematoda</taxon>
        <taxon>Chromadorea</taxon>
        <taxon>Rhabditida</taxon>
        <taxon>Tylenchina</taxon>
        <taxon>Panagrolaimomorpha</taxon>
        <taxon>Strongyloidoidea</taxon>
        <taxon>Steinernematidae</taxon>
        <taxon>Steinernema</taxon>
    </lineage>
</organism>
<protein>
    <submittedName>
        <fullName evidence="1">Uncharacterized protein</fullName>
    </submittedName>
</protein>
<dbReference type="Proteomes" id="UP001175271">
    <property type="component" value="Unassembled WGS sequence"/>
</dbReference>
<evidence type="ECO:0000313" key="2">
    <source>
        <dbReference type="Proteomes" id="UP001175271"/>
    </source>
</evidence>
<dbReference type="EMBL" id="JAUCMV010000005">
    <property type="protein sequence ID" value="KAK0396128.1"/>
    <property type="molecule type" value="Genomic_DNA"/>
</dbReference>
<proteinExistence type="predicted"/>
<dbReference type="AlphaFoldDB" id="A0AA39GYX3"/>
<comment type="caution">
    <text evidence="1">The sequence shown here is derived from an EMBL/GenBank/DDBJ whole genome shotgun (WGS) entry which is preliminary data.</text>
</comment>
<sequence length="70" mass="8000">MRLPRAANRKYNWTTGGYVTLIIKNERKNPSMNTLLYPVRQDTPMVSSDCCFHATNRFTVLCAIASLLHV</sequence>
<keyword evidence="2" id="KW-1185">Reference proteome</keyword>
<evidence type="ECO:0000313" key="1">
    <source>
        <dbReference type="EMBL" id="KAK0396128.1"/>
    </source>
</evidence>
<gene>
    <name evidence="1" type="ORF">QR680_001582</name>
</gene>